<keyword evidence="2" id="KW-0238">DNA-binding</keyword>
<dbReference type="PROSITE" id="PS51464">
    <property type="entry name" value="SIS"/>
    <property type="match status" value="1"/>
</dbReference>
<dbReference type="PROSITE" id="PS51071">
    <property type="entry name" value="HTH_RPIR"/>
    <property type="match status" value="1"/>
</dbReference>
<dbReference type="Gene3D" id="1.10.10.10">
    <property type="entry name" value="Winged helix-like DNA-binding domain superfamily/Winged helix DNA-binding domain"/>
    <property type="match status" value="1"/>
</dbReference>
<dbReference type="Pfam" id="PF01380">
    <property type="entry name" value="SIS"/>
    <property type="match status" value="1"/>
</dbReference>
<dbReference type="SUPFAM" id="SSF53697">
    <property type="entry name" value="SIS domain"/>
    <property type="match status" value="1"/>
</dbReference>
<feature type="domain" description="HTH rpiR-type" evidence="4">
    <location>
        <begin position="1"/>
        <end position="77"/>
    </location>
</feature>
<dbReference type="Pfam" id="PF01418">
    <property type="entry name" value="HTH_6"/>
    <property type="match status" value="1"/>
</dbReference>
<protein>
    <submittedName>
        <fullName evidence="7">MurR/RpiR family transcriptional regulator</fullName>
    </submittedName>
</protein>
<dbReference type="RefSeq" id="WP_059076496.1">
    <property type="nucleotide sequence ID" value="NZ_CP011940.1"/>
</dbReference>
<evidence type="ECO:0000256" key="2">
    <source>
        <dbReference type="ARBA" id="ARBA00023125"/>
    </source>
</evidence>
<feature type="domain" description="SIS" evidence="5">
    <location>
        <begin position="124"/>
        <end position="264"/>
    </location>
</feature>
<keyword evidence="1" id="KW-0805">Transcription regulation</keyword>
<dbReference type="InterPro" id="IPR001347">
    <property type="entry name" value="SIS_dom"/>
</dbReference>
<dbReference type="GO" id="GO:1901135">
    <property type="term" value="P:carbohydrate derivative metabolic process"/>
    <property type="evidence" value="ECO:0007669"/>
    <property type="project" value="InterPro"/>
</dbReference>
<dbReference type="SUPFAM" id="SSF46689">
    <property type="entry name" value="Homeodomain-like"/>
    <property type="match status" value="1"/>
</dbReference>
<dbReference type="PANTHER" id="PTHR30514">
    <property type="entry name" value="GLUCOKINASE"/>
    <property type="match status" value="1"/>
</dbReference>
<dbReference type="PANTHER" id="PTHR30514:SF9">
    <property type="entry name" value="TRANSCRIPTIONAL REGULATOR"/>
    <property type="match status" value="1"/>
</dbReference>
<dbReference type="EMBL" id="JABAFG010000002">
    <property type="protein sequence ID" value="NME27339.1"/>
    <property type="molecule type" value="Genomic_DNA"/>
</dbReference>
<proteinExistence type="predicted"/>
<name>A0A848BWN1_9FIRM</name>
<dbReference type="InterPro" id="IPR046348">
    <property type="entry name" value="SIS_dom_sf"/>
</dbReference>
<evidence type="ECO:0000313" key="9">
    <source>
        <dbReference type="Proteomes" id="UP001605989"/>
    </source>
</evidence>
<gene>
    <name evidence="6" type="ORF">ACGTZG_03470</name>
    <name evidence="7" type="ORF">HF872_01660</name>
</gene>
<evidence type="ECO:0000313" key="6">
    <source>
        <dbReference type="EMBL" id="MFG6272242.1"/>
    </source>
</evidence>
<evidence type="ECO:0000256" key="1">
    <source>
        <dbReference type="ARBA" id="ARBA00023015"/>
    </source>
</evidence>
<dbReference type="CDD" id="cd05013">
    <property type="entry name" value="SIS_RpiR"/>
    <property type="match status" value="1"/>
</dbReference>
<evidence type="ECO:0000313" key="7">
    <source>
        <dbReference type="EMBL" id="NME27339.1"/>
    </source>
</evidence>
<dbReference type="InterPro" id="IPR009057">
    <property type="entry name" value="Homeodomain-like_sf"/>
</dbReference>
<dbReference type="GO" id="GO:0003677">
    <property type="term" value="F:DNA binding"/>
    <property type="evidence" value="ECO:0007669"/>
    <property type="project" value="UniProtKB-KW"/>
</dbReference>
<evidence type="ECO:0000256" key="3">
    <source>
        <dbReference type="ARBA" id="ARBA00023163"/>
    </source>
</evidence>
<dbReference type="InterPro" id="IPR035472">
    <property type="entry name" value="RpiR-like_SIS"/>
</dbReference>
<reference evidence="7 8" key="1">
    <citation type="submission" date="2020-04" db="EMBL/GenBank/DDBJ databases">
        <authorList>
            <person name="Hitch T.C.A."/>
            <person name="Wylensek D."/>
            <person name="Clavel T."/>
        </authorList>
    </citation>
    <scope>NUCLEOTIDE SEQUENCE [LARGE SCALE GENOMIC DNA]</scope>
    <source>
        <strain evidence="7 8">Oil-RF-744-FAT-WT-6-1</strain>
    </source>
</reference>
<keyword evidence="3" id="KW-0804">Transcription</keyword>
<dbReference type="Gene3D" id="3.40.50.10490">
    <property type="entry name" value="Glucose-6-phosphate isomerase like protein, domain 1"/>
    <property type="match status" value="1"/>
</dbReference>
<dbReference type="InterPro" id="IPR036388">
    <property type="entry name" value="WH-like_DNA-bd_sf"/>
</dbReference>
<evidence type="ECO:0000259" key="5">
    <source>
        <dbReference type="PROSITE" id="PS51464"/>
    </source>
</evidence>
<keyword evidence="9" id="KW-1185">Reference proteome</keyword>
<evidence type="ECO:0000259" key="4">
    <source>
        <dbReference type="PROSITE" id="PS51071"/>
    </source>
</evidence>
<dbReference type="InterPro" id="IPR047640">
    <property type="entry name" value="RpiR-like"/>
</dbReference>
<dbReference type="EMBL" id="JBIEKR010000002">
    <property type="protein sequence ID" value="MFG6272242.1"/>
    <property type="molecule type" value="Genomic_DNA"/>
</dbReference>
<organism evidence="7 8">
    <name type="scientific">Megasphaera hexanoica</name>
    <dbReference type="NCBI Taxonomy" id="1675036"/>
    <lineage>
        <taxon>Bacteria</taxon>
        <taxon>Bacillati</taxon>
        <taxon>Bacillota</taxon>
        <taxon>Negativicutes</taxon>
        <taxon>Veillonellales</taxon>
        <taxon>Veillonellaceae</taxon>
        <taxon>Megasphaera</taxon>
    </lineage>
</organism>
<dbReference type="InterPro" id="IPR000281">
    <property type="entry name" value="HTH_RpiR"/>
</dbReference>
<reference evidence="6 9" key="2">
    <citation type="submission" date="2024-10" db="EMBL/GenBank/DDBJ databases">
        <authorList>
            <person name="Sang B.-I."/>
            <person name="Prabhaharan D."/>
        </authorList>
    </citation>
    <scope>NUCLEOTIDE SEQUENCE [LARGE SCALE GENOMIC DNA]</scope>
    <source>
        <strain evidence="6 9">MH</strain>
    </source>
</reference>
<dbReference type="OrthoDB" id="3684496at2"/>
<dbReference type="GO" id="GO:0003700">
    <property type="term" value="F:DNA-binding transcription factor activity"/>
    <property type="evidence" value="ECO:0007669"/>
    <property type="project" value="InterPro"/>
</dbReference>
<dbReference type="Proteomes" id="UP000591071">
    <property type="component" value="Unassembled WGS sequence"/>
</dbReference>
<evidence type="ECO:0000313" key="8">
    <source>
        <dbReference type="Proteomes" id="UP000591071"/>
    </source>
</evidence>
<sequence length="284" mass="31456">MNILEQLDHPGFKPSKSDRTLMEYIRLHGDLFCTTPIASLAKKSGISESTITRFVRKMGFQSLQHFKLSLAEELSRRSQQKTIISHNIAADESIMTTAKKLMSIGMDTLRQTVETLDEEVIAQTVRLLTGGHRVYFIGLGNSGFVADDSAYKFQRIGIEALGLDNSHLIMLHMALIQPGDVVIAISHSGASKEIVQAARLAKQNGARLIAITANSGSELRDCADLCISYRTRETMLETGSIVTKLTQVFIIDLIYTQVVKERPETSVKNKQRTADAVNLLRLGH</sequence>
<dbReference type="KEGG" id="mhw:ACT01_13200"/>
<comment type="caution">
    <text evidence="7">The sequence shown here is derived from an EMBL/GenBank/DDBJ whole genome shotgun (WGS) entry which is preliminary data.</text>
</comment>
<dbReference type="AlphaFoldDB" id="A0A848BWN1"/>
<accession>A0A848BWN1</accession>
<dbReference type="GO" id="GO:0097367">
    <property type="term" value="F:carbohydrate derivative binding"/>
    <property type="evidence" value="ECO:0007669"/>
    <property type="project" value="InterPro"/>
</dbReference>
<dbReference type="Proteomes" id="UP001605989">
    <property type="component" value="Unassembled WGS sequence"/>
</dbReference>